<proteinExistence type="predicted"/>
<reference evidence="1" key="1">
    <citation type="journal article" date="2021" name="PeerJ">
        <title>Extensive microbial diversity within the chicken gut microbiome revealed by metagenomics and culture.</title>
        <authorList>
            <person name="Gilroy R."/>
            <person name="Ravi A."/>
            <person name="Getino M."/>
            <person name="Pursley I."/>
            <person name="Horton D.L."/>
            <person name="Alikhan N.F."/>
            <person name="Baker D."/>
            <person name="Gharbi K."/>
            <person name="Hall N."/>
            <person name="Watson M."/>
            <person name="Adriaenssens E.M."/>
            <person name="Foster-Nyarko E."/>
            <person name="Jarju S."/>
            <person name="Secka A."/>
            <person name="Antonio M."/>
            <person name="Oren A."/>
            <person name="Chaudhuri R.R."/>
            <person name="La Ragione R."/>
            <person name="Hildebrand F."/>
            <person name="Pallen M.J."/>
        </authorList>
    </citation>
    <scope>NUCLEOTIDE SEQUENCE</scope>
    <source>
        <strain evidence="1">6627</strain>
    </source>
</reference>
<dbReference type="EMBL" id="DXFP01000003">
    <property type="protein sequence ID" value="HIX01168.1"/>
    <property type="molecule type" value="Genomic_DNA"/>
</dbReference>
<reference evidence="1" key="2">
    <citation type="submission" date="2021-04" db="EMBL/GenBank/DDBJ databases">
        <authorList>
            <person name="Gilroy R."/>
        </authorList>
    </citation>
    <scope>NUCLEOTIDE SEQUENCE</scope>
    <source>
        <strain evidence="1">6627</strain>
    </source>
</reference>
<protein>
    <submittedName>
        <fullName evidence="1">N-acetyltransferase</fullName>
    </submittedName>
</protein>
<dbReference type="Proteomes" id="UP000823963">
    <property type="component" value="Unassembled WGS sequence"/>
</dbReference>
<sequence>MLVKYKNDYKKIAMGLLSFIPDLKEVSRLETEIEWYQKDENRILYLWKNENLDFTGIVGVEVSQDIVMVRQIALTPSERDRNVCYQILDALDSNYPDHKMMGSLEVAPMITKWEQRNEAKRK</sequence>
<name>A0A9D1UVF2_9LACO</name>
<accession>A0A9D1UVF2</accession>
<gene>
    <name evidence="1" type="ORF">H9861_00215</name>
</gene>
<evidence type="ECO:0000313" key="1">
    <source>
        <dbReference type="EMBL" id="HIX01168.1"/>
    </source>
</evidence>
<evidence type="ECO:0000313" key="2">
    <source>
        <dbReference type="Proteomes" id="UP000823963"/>
    </source>
</evidence>
<comment type="caution">
    <text evidence="1">The sequence shown here is derived from an EMBL/GenBank/DDBJ whole genome shotgun (WGS) entry which is preliminary data.</text>
</comment>
<dbReference type="AlphaFoldDB" id="A0A9D1UVF2"/>
<organism evidence="1 2">
    <name type="scientific">Candidatus Ligilactobacillus excrementigallinarum</name>
    <dbReference type="NCBI Taxonomy" id="2838641"/>
    <lineage>
        <taxon>Bacteria</taxon>
        <taxon>Bacillati</taxon>
        <taxon>Bacillota</taxon>
        <taxon>Bacilli</taxon>
        <taxon>Lactobacillales</taxon>
        <taxon>Lactobacillaceae</taxon>
        <taxon>Ligilactobacillus</taxon>
    </lineage>
</organism>